<protein>
    <recommendedName>
        <fullName evidence="3">FAD/NAD(P)-binding domain-containing protein</fullName>
    </recommendedName>
</protein>
<dbReference type="AlphaFoldDB" id="A0A4V4HH15"/>
<dbReference type="OrthoDB" id="2915840at2759"/>
<dbReference type="Proteomes" id="UP000297245">
    <property type="component" value="Unassembled WGS sequence"/>
</dbReference>
<evidence type="ECO:0000313" key="1">
    <source>
        <dbReference type="EMBL" id="THV00996.1"/>
    </source>
</evidence>
<reference evidence="1 2" key="1">
    <citation type="journal article" date="2019" name="Nat. Ecol. Evol.">
        <title>Megaphylogeny resolves global patterns of mushroom evolution.</title>
        <authorList>
            <person name="Varga T."/>
            <person name="Krizsan K."/>
            <person name="Foldi C."/>
            <person name="Dima B."/>
            <person name="Sanchez-Garcia M."/>
            <person name="Sanchez-Ramirez S."/>
            <person name="Szollosi G.J."/>
            <person name="Szarkandi J.G."/>
            <person name="Papp V."/>
            <person name="Albert L."/>
            <person name="Andreopoulos W."/>
            <person name="Angelini C."/>
            <person name="Antonin V."/>
            <person name="Barry K.W."/>
            <person name="Bougher N.L."/>
            <person name="Buchanan P."/>
            <person name="Buyck B."/>
            <person name="Bense V."/>
            <person name="Catcheside P."/>
            <person name="Chovatia M."/>
            <person name="Cooper J."/>
            <person name="Damon W."/>
            <person name="Desjardin D."/>
            <person name="Finy P."/>
            <person name="Geml J."/>
            <person name="Haridas S."/>
            <person name="Hughes K."/>
            <person name="Justo A."/>
            <person name="Karasinski D."/>
            <person name="Kautmanova I."/>
            <person name="Kiss B."/>
            <person name="Kocsube S."/>
            <person name="Kotiranta H."/>
            <person name="LaButti K.M."/>
            <person name="Lechner B.E."/>
            <person name="Liimatainen K."/>
            <person name="Lipzen A."/>
            <person name="Lukacs Z."/>
            <person name="Mihaltcheva S."/>
            <person name="Morgado L.N."/>
            <person name="Niskanen T."/>
            <person name="Noordeloos M.E."/>
            <person name="Ohm R.A."/>
            <person name="Ortiz-Santana B."/>
            <person name="Ovrebo C."/>
            <person name="Racz N."/>
            <person name="Riley R."/>
            <person name="Savchenko A."/>
            <person name="Shiryaev A."/>
            <person name="Soop K."/>
            <person name="Spirin V."/>
            <person name="Szebenyi C."/>
            <person name="Tomsovsky M."/>
            <person name="Tulloss R.E."/>
            <person name="Uehling J."/>
            <person name="Grigoriev I.V."/>
            <person name="Vagvolgyi C."/>
            <person name="Papp T."/>
            <person name="Martin F.M."/>
            <person name="Miettinen O."/>
            <person name="Hibbett D.S."/>
            <person name="Nagy L.G."/>
        </authorList>
    </citation>
    <scope>NUCLEOTIDE SEQUENCE [LARGE SCALE GENOMIC DNA]</scope>
    <source>
        <strain evidence="1 2">CBS 962.96</strain>
    </source>
</reference>
<accession>A0A4V4HH15</accession>
<name>A0A4V4HH15_DENBC</name>
<evidence type="ECO:0008006" key="3">
    <source>
        <dbReference type="Google" id="ProtNLM"/>
    </source>
</evidence>
<organism evidence="1 2">
    <name type="scientific">Dendrothele bispora (strain CBS 962.96)</name>
    <dbReference type="NCBI Taxonomy" id="1314807"/>
    <lineage>
        <taxon>Eukaryota</taxon>
        <taxon>Fungi</taxon>
        <taxon>Dikarya</taxon>
        <taxon>Basidiomycota</taxon>
        <taxon>Agaricomycotina</taxon>
        <taxon>Agaricomycetes</taxon>
        <taxon>Agaricomycetidae</taxon>
        <taxon>Agaricales</taxon>
        <taxon>Agaricales incertae sedis</taxon>
        <taxon>Dendrothele</taxon>
    </lineage>
</organism>
<dbReference type="Gene3D" id="3.50.50.60">
    <property type="entry name" value="FAD/NAD(P)-binding domain"/>
    <property type="match status" value="1"/>
</dbReference>
<evidence type="ECO:0000313" key="2">
    <source>
        <dbReference type="Proteomes" id="UP000297245"/>
    </source>
</evidence>
<dbReference type="InterPro" id="IPR036188">
    <property type="entry name" value="FAD/NAD-bd_sf"/>
</dbReference>
<proteinExistence type="predicted"/>
<sequence>MSGCTAARRFNGQRSVCVIGSGAAAHTLIKDGFTDVTVLLKDGASGGVWEHTKVYSGELTKLSVYGDYRFSCLEMPRHPER</sequence>
<dbReference type="EMBL" id="ML179096">
    <property type="protein sequence ID" value="THV00996.1"/>
    <property type="molecule type" value="Genomic_DNA"/>
</dbReference>
<gene>
    <name evidence="1" type="ORF">K435DRAFT_930371</name>
</gene>
<keyword evidence="2" id="KW-1185">Reference proteome</keyword>